<evidence type="ECO:0000256" key="7">
    <source>
        <dbReference type="ARBA" id="ARBA00047989"/>
    </source>
</evidence>
<keyword evidence="3" id="KW-0808">Transferase</keyword>
<comment type="caution">
    <text evidence="11">The sequence shown here is derived from an EMBL/GenBank/DDBJ whole genome shotgun (WGS) entry which is preliminary data.</text>
</comment>
<organism evidence="11 12">
    <name type="scientific">Hoylesella buccalis ATCC 35310</name>
    <dbReference type="NCBI Taxonomy" id="679190"/>
    <lineage>
        <taxon>Bacteria</taxon>
        <taxon>Pseudomonadati</taxon>
        <taxon>Bacteroidota</taxon>
        <taxon>Bacteroidia</taxon>
        <taxon>Bacteroidales</taxon>
        <taxon>Prevotellaceae</taxon>
        <taxon>Hoylesella</taxon>
    </lineage>
</organism>
<dbReference type="InterPro" id="IPR038371">
    <property type="entry name" value="Cu_polyphenol_OxRdtase_sf"/>
</dbReference>
<reference evidence="11 12" key="1">
    <citation type="submission" date="2009-12" db="EMBL/GenBank/DDBJ databases">
        <title>Genome Sequence of Prevotella buccalis ATCC 35310.</title>
        <authorList>
            <person name="Durkin A.S."/>
            <person name="Madupu R."/>
            <person name="Torralba M."/>
            <person name="Methe B."/>
            <person name="Sutton G."/>
            <person name="Strausberg R.L."/>
            <person name="Nelson K.E."/>
        </authorList>
    </citation>
    <scope>NUCLEOTIDE SEQUENCE [LARGE SCALE GENOMIC DNA]</scope>
    <source>
        <strain evidence="11 12">ATCC 35310</strain>
    </source>
</reference>
<dbReference type="SUPFAM" id="SSF64438">
    <property type="entry name" value="CNF1/YfiH-like putative cysteine hydrolases"/>
    <property type="match status" value="1"/>
</dbReference>
<dbReference type="Proteomes" id="UP000005283">
    <property type="component" value="Unassembled WGS sequence"/>
</dbReference>
<comment type="catalytic activity">
    <reaction evidence="7">
        <text>adenosine + H2O + H(+) = inosine + NH4(+)</text>
        <dbReference type="Rhea" id="RHEA:24408"/>
        <dbReference type="ChEBI" id="CHEBI:15377"/>
        <dbReference type="ChEBI" id="CHEBI:15378"/>
        <dbReference type="ChEBI" id="CHEBI:16335"/>
        <dbReference type="ChEBI" id="CHEBI:17596"/>
        <dbReference type="ChEBI" id="CHEBI:28938"/>
        <dbReference type="EC" id="3.5.4.4"/>
    </reaction>
    <physiologicalReaction direction="left-to-right" evidence="7">
        <dbReference type="Rhea" id="RHEA:24409"/>
    </physiologicalReaction>
</comment>
<dbReference type="EMBL" id="ADEG01000110">
    <property type="protein sequence ID" value="EFA90944.1"/>
    <property type="molecule type" value="Genomic_DNA"/>
</dbReference>
<protein>
    <recommendedName>
        <fullName evidence="10">Purine nucleoside phosphorylase</fullName>
    </recommendedName>
</protein>
<proteinExistence type="inferred from homology"/>
<evidence type="ECO:0000256" key="4">
    <source>
        <dbReference type="ARBA" id="ARBA00022723"/>
    </source>
</evidence>
<dbReference type="Pfam" id="PF02578">
    <property type="entry name" value="Cu-oxidase_4"/>
    <property type="match status" value="1"/>
</dbReference>
<dbReference type="GO" id="GO:0017061">
    <property type="term" value="F:S-methyl-5-thioadenosine phosphorylase activity"/>
    <property type="evidence" value="ECO:0007669"/>
    <property type="project" value="UniProtKB-EC"/>
</dbReference>
<dbReference type="InterPro" id="IPR011324">
    <property type="entry name" value="Cytotoxic_necrot_fac-like_cat"/>
</dbReference>
<evidence type="ECO:0000256" key="9">
    <source>
        <dbReference type="ARBA" id="ARBA00049893"/>
    </source>
</evidence>
<evidence type="ECO:0000313" key="12">
    <source>
        <dbReference type="Proteomes" id="UP000005283"/>
    </source>
</evidence>
<evidence type="ECO:0000256" key="6">
    <source>
        <dbReference type="ARBA" id="ARBA00022833"/>
    </source>
</evidence>
<accession>D1W8Z4</accession>
<dbReference type="eggNOG" id="COG1496">
    <property type="taxonomic scope" value="Bacteria"/>
</dbReference>
<comment type="similarity">
    <text evidence="2 10">Belongs to the purine nucleoside phosphorylase YfiH/LACC1 family.</text>
</comment>
<keyword evidence="4" id="KW-0479">Metal-binding</keyword>
<comment type="catalytic activity">
    <reaction evidence="9">
        <text>S-methyl-5'-thioadenosine + phosphate = 5-(methylsulfanyl)-alpha-D-ribose 1-phosphate + adenine</text>
        <dbReference type="Rhea" id="RHEA:11852"/>
        <dbReference type="ChEBI" id="CHEBI:16708"/>
        <dbReference type="ChEBI" id="CHEBI:17509"/>
        <dbReference type="ChEBI" id="CHEBI:43474"/>
        <dbReference type="ChEBI" id="CHEBI:58533"/>
        <dbReference type="EC" id="2.4.2.28"/>
    </reaction>
    <physiologicalReaction direction="left-to-right" evidence="9">
        <dbReference type="Rhea" id="RHEA:11853"/>
    </physiologicalReaction>
</comment>
<evidence type="ECO:0000256" key="8">
    <source>
        <dbReference type="ARBA" id="ARBA00048968"/>
    </source>
</evidence>
<keyword evidence="6" id="KW-0862">Zinc</keyword>
<comment type="catalytic activity">
    <reaction evidence="1">
        <text>inosine + phosphate = alpha-D-ribose 1-phosphate + hypoxanthine</text>
        <dbReference type="Rhea" id="RHEA:27646"/>
        <dbReference type="ChEBI" id="CHEBI:17368"/>
        <dbReference type="ChEBI" id="CHEBI:17596"/>
        <dbReference type="ChEBI" id="CHEBI:43474"/>
        <dbReference type="ChEBI" id="CHEBI:57720"/>
        <dbReference type="EC" id="2.4.2.1"/>
    </reaction>
    <physiologicalReaction direction="left-to-right" evidence="1">
        <dbReference type="Rhea" id="RHEA:27647"/>
    </physiologicalReaction>
</comment>
<dbReference type="GO" id="GO:0016787">
    <property type="term" value="F:hydrolase activity"/>
    <property type="evidence" value="ECO:0007669"/>
    <property type="project" value="UniProtKB-KW"/>
</dbReference>
<dbReference type="PANTHER" id="PTHR30616:SF2">
    <property type="entry name" value="PURINE NUCLEOSIDE PHOSPHORYLASE LACC1"/>
    <property type="match status" value="1"/>
</dbReference>
<dbReference type="GO" id="GO:0005507">
    <property type="term" value="F:copper ion binding"/>
    <property type="evidence" value="ECO:0007669"/>
    <property type="project" value="TreeGrafter"/>
</dbReference>
<evidence type="ECO:0000256" key="3">
    <source>
        <dbReference type="ARBA" id="ARBA00022679"/>
    </source>
</evidence>
<evidence type="ECO:0000256" key="5">
    <source>
        <dbReference type="ARBA" id="ARBA00022801"/>
    </source>
</evidence>
<gene>
    <name evidence="11" type="ORF">HMPREF0650_0172</name>
</gene>
<dbReference type="InterPro" id="IPR003730">
    <property type="entry name" value="Cu_polyphenol_OxRdtase"/>
</dbReference>
<evidence type="ECO:0000313" key="11">
    <source>
        <dbReference type="EMBL" id="EFA90944.1"/>
    </source>
</evidence>
<name>D1W8Z4_9BACT</name>
<dbReference type="Gene3D" id="3.60.140.10">
    <property type="entry name" value="CNF1/YfiH-like putative cysteine hydrolases"/>
    <property type="match status" value="1"/>
</dbReference>
<dbReference type="PANTHER" id="PTHR30616">
    <property type="entry name" value="UNCHARACTERIZED PROTEIN YFIH"/>
    <property type="match status" value="1"/>
</dbReference>
<dbReference type="CDD" id="cd16833">
    <property type="entry name" value="YfiH"/>
    <property type="match status" value="1"/>
</dbReference>
<dbReference type="STRING" id="679190.HMPREF0650_0172"/>
<evidence type="ECO:0000256" key="2">
    <source>
        <dbReference type="ARBA" id="ARBA00007353"/>
    </source>
</evidence>
<dbReference type="NCBIfam" id="TIGR00726">
    <property type="entry name" value="peptidoglycan editing factor PgeF"/>
    <property type="match status" value="1"/>
</dbReference>
<evidence type="ECO:0000256" key="1">
    <source>
        <dbReference type="ARBA" id="ARBA00000553"/>
    </source>
</evidence>
<evidence type="ECO:0000256" key="10">
    <source>
        <dbReference type="RuleBase" id="RU361274"/>
    </source>
</evidence>
<sequence length="271" mass="29835">MTSPLVLPNNDILTNPQLTYHSLHPRVRAFSSMRKGGVSGGQYGEFNINPYCGDAPDAVMMNRKALCAELQIDDAHLLMAHQVHGTEARIIAEEFFSLSPSTRQRLLEGVDALITAIPHVCIGVSTADCIPVLLYDEEHHAAAAVHAGWRGTVARIVQKTVAAMQQSYHTQPAHLHACIGPGISLRHFEVGDEVYQAFAQAGFNMPAISQHMDKWHINLPECNRLQLLEVGVSDDRILSTGICTYEQVDAYFSARRLGIQSGRIYNGIILL</sequence>
<comment type="catalytic activity">
    <reaction evidence="8">
        <text>adenosine + phosphate = alpha-D-ribose 1-phosphate + adenine</text>
        <dbReference type="Rhea" id="RHEA:27642"/>
        <dbReference type="ChEBI" id="CHEBI:16335"/>
        <dbReference type="ChEBI" id="CHEBI:16708"/>
        <dbReference type="ChEBI" id="CHEBI:43474"/>
        <dbReference type="ChEBI" id="CHEBI:57720"/>
        <dbReference type="EC" id="2.4.2.1"/>
    </reaction>
    <physiologicalReaction direction="left-to-right" evidence="8">
        <dbReference type="Rhea" id="RHEA:27643"/>
    </physiologicalReaction>
</comment>
<keyword evidence="12" id="KW-1185">Reference proteome</keyword>
<keyword evidence="5" id="KW-0378">Hydrolase</keyword>
<dbReference type="AlphaFoldDB" id="D1W8Z4"/>